<accession>A0ACC6Q8B3</accession>
<comment type="caution">
    <text evidence="1">The sequence shown here is derived from an EMBL/GenBank/DDBJ whole genome shotgun (WGS) entry which is preliminary data.</text>
</comment>
<organism evidence="1 2">
    <name type="scientific">Streptomyces achmelvichensis</name>
    <dbReference type="NCBI Taxonomy" id="3134111"/>
    <lineage>
        <taxon>Bacteria</taxon>
        <taxon>Bacillati</taxon>
        <taxon>Actinomycetota</taxon>
        <taxon>Actinomycetes</taxon>
        <taxon>Kitasatosporales</taxon>
        <taxon>Streptomycetaceae</taxon>
        <taxon>Streptomyces</taxon>
    </lineage>
</organism>
<protein>
    <submittedName>
        <fullName evidence="1">Uncharacterized protein</fullName>
    </submittedName>
</protein>
<name>A0ACC6Q8B3_9ACTN</name>
<reference evidence="1" key="1">
    <citation type="submission" date="2024-03" db="EMBL/GenBank/DDBJ databases">
        <title>Novel Streptomyces species of biotechnological and ecological value are a feature of Machair soil.</title>
        <authorList>
            <person name="Prole J.R."/>
            <person name="Goodfellow M."/>
            <person name="Allenby N."/>
            <person name="Ward A.C."/>
        </authorList>
    </citation>
    <scope>NUCLEOTIDE SEQUENCE</scope>
    <source>
        <strain evidence="1">MS2.AVA.5</strain>
    </source>
</reference>
<keyword evidence="2" id="KW-1185">Reference proteome</keyword>
<dbReference type="Proteomes" id="UP001377168">
    <property type="component" value="Unassembled WGS sequence"/>
</dbReference>
<sequence>MPCRGKSSATAEAADACKVSIFGSLDEEQRQLYRLRNESALTGREIAARLGQDAGAVSKKCTYLDQIVAKRFHVLLLIRESSTKCTTLQQILEDYGHQRDFTAELADLVIEHYSTCRTCGNCAVCRGVQRQLVWDAAPVAIPITLAAAFRERIELAVQEVVNATSLPSGLRQSPPSPPRPPGPPAPTVPGVPPKSRLRRHAIQTGSCPALSAQAPQPEPARPLQLHRQRPSRRRPAPAVRPGRARAGRGR</sequence>
<gene>
    <name evidence="1" type="ORF">WKI67_41455</name>
</gene>
<evidence type="ECO:0000313" key="2">
    <source>
        <dbReference type="Proteomes" id="UP001377168"/>
    </source>
</evidence>
<evidence type="ECO:0000313" key="1">
    <source>
        <dbReference type="EMBL" id="MEJ8639808.1"/>
    </source>
</evidence>
<dbReference type="EMBL" id="JBBKAJ010000022">
    <property type="protein sequence ID" value="MEJ8639808.1"/>
    <property type="molecule type" value="Genomic_DNA"/>
</dbReference>
<proteinExistence type="predicted"/>